<feature type="domain" description="DUF5107" evidence="1">
    <location>
        <begin position="40"/>
        <end position="324"/>
    </location>
</feature>
<dbReference type="SUPFAM" id="SSF48452">
    <property type="entry name" value="TPR-like"/>
    <property type="match status" value="1"/>
</dbReference>
<dbReference type="Proteomes" id="UP000255529">
    <property type="component" value="Unassembled WGS sequence"/>
</dbReference>
<dbReference type="InterPro" id="IPR019734">
    <property type="entry name" value="TPR_rpt"/>
</dbReference>
<protein>
    <submittedName>
        <fullName evidence="2">Predicted O-linked N-acetylglucosamine transferase, SPINDLY family</fullName>
    </submittedName>
</protein>
<dbReference type="GO" id="GO:0016740">
    <property type="term" value="F:transferase activity"/>
    <property type="evidence" value="ECO:0007669"/>
    <property type="project" value="UniProtKB-KW"/>
</dbReference>
<dbReference type="InterPro" id="IPR033396">
    <property type="entry name" value="DUF5107"/>
</dbReference>
<dbReference type="Pfam" id="PF13432">
    <property type="entry name" value="TPR_16"/>
    <property type="match status" value="3"/>
</dbReference>
<dbReference type="PANTHER" id="PTHR12558">
    <property type="entry name" value="CELL DIVISION CYCLE 16,23,27"/>
    <property type="match status" value="1"/>
</dbReference>
<reference evidence="2 3" key="1">
    <citation type="submission" date="2018-06" db="EMBL/GenBank/DDBJ databases">
        <authorList>
            <consortium name="Pathogen Informatics"/>
            <person name="Doyle S."/>
        </authorList>
    </citation>
    <scope>NUCLEOTIDE SEQUENCE [LARGE SCALE GENOMIC DNA]</scope>
    <source>
        <strain evidence="2 3">NCTC11544</strain>
    </source>
</reference>
<dbReference type="InterPro" id="IPR011990">
    <property type="entry name" value="TPR-like_helical_dom_sf"/>
</dbReference>
<accession>A0A379ZW35</accession>
<evidence type="ECO:0000313" key="2">
    <source>
        <dbReference type="EMBL" id="SUI69318.1"/>
    </source>
</evidence>
<dbReference type="RefSeq" id="WP_115183709.1">
    <property type="nucleotide sequence ID" value="NZ_CAMKUF010000003.1"/>
</dbReference>
<dbReference type="SMART" id="SM00028">
    <property type="entry name" value="TPR"/>
    <property type="match status" value="7"/>
</dbReference>
<name>A0A379ZW35_9GAMM</name>
<organism evidence="2 3">
    <name type="scientific">Serratia quinivorans</name>
    <dbReference type="NCBI Taxonomy" id="137545"/>
    <lineage>
        <taxon>Bacteria</taxon>
        <taxon>Pseudomonadati</taxon>
        <taxon>Pseudomonadota</taxon>
        <taxon>Gammaproteobacteria</taxon>
        <taxon>Enterobacterales</taxon>
        <taxon>Yersiniaceae</taxon>
        <taxon>Serratia</taxon>
    </lineage>
</organism>
<dbReference type="PANTHER" id="PTHR12558:SF13">
    <property type="entry name" value="CELL DIVISION CYCLE PROTEIN 27 HOMOLOG"/>
    <property type="match status" value="1"/>
</dbReference>
<evidence type="ECO:0000313" key="3">
    <source>
        <dbReference type="Proteomes" id="UP000255529"/>
    </source>
</evidence>
<dbReference type="Pfam" id="PF17128">
    <property type="entry name" value="DUF5107"/>
    <property type="match status" value="1"/>
</dbReference>
<gene>
    <name evidence="2" type="ORF">NCTC11544_03021</name>
</gene>
<evidence type="ECO:0000259" key="1">
    <source>
        <dbReference type="Pfam" id="PF17128"/>
    </source>
</evidence>
<dbReference type="AlphaFoldDB" id="A0A379ZW35"/>
<dbReference type="EMBL" id="UGYN01000002">
    <property type="protein sequence ID" value="SUI69318.1"/>
    <property type="molecule type" value="Genomic_DNA"/>
</dbReference>
<proteinExistence type="predicted"/>
<dbReference type="Gene3D" id="1.25.40.10">
    <property type="entry name" value="Tetratricopeptide repeat domain"/>
    <property type="match status" value="3"/>
</dbReference>
<sequence>MHGTVKVWQEQVELPTYGIGEQDSHPMFLENRVYQGSSGAVYPYGVIDTLSGEKTLRRYQAVYLENDYLRVMLLPELGGRIHRAYDKVQQRDFVYHNEVVKPALVGLLGPWISGGIEFNWPQHHRPTTYMPVDCQIQQHENGAQTVWLGEVEPMRGLQVMAGFTLYPDRALIEISARIFNANPTPRHFLWWANPAVKGGDDHQSVFPPDVTAVFDHGKRDVSSFPIATGTYYKVDYSAGVDISRYKNIPVPTSYMAYKSDYDFVGAYSHDEQGGLLHIADHHVSPGKKQWSWGHGEFGQAWDRNLTDNNGPYIELMTGVYTDNQPDFTWLDAYEEKCFVQNFLPYNTLGMVQNANTRAALKLESDGRQLVWGLYAVAPLAQHRLVVRSDSDQQLLLDRRIDLSPGAALMETMTGDFSGRLTIELLDSQGGRVLSYRQHQADPAAELPQPAKAPPLAGQIDSADEAWFIGQHLEQYHHASRSAFDYYQRGLALDPLDYRCNLALATLEYNRANFARAIAYADDALARAHHLNRNPQCGLASLIRGCAHEQLGDDSAAYEDFYRAIWSGNGKPGGFYGLARVAARRGNYSQALEFCESSLSVNASHYPLIALKAWLLQRLGQGEQSLAYIAQQLAVRPLHYSLYYLRYAQTREAADLQRLRAVTGCRGINALTMANQLCEWGAKPQAIELLTLLDSQESLPLYLLASLRKGEAGDSEYQQLLAQARDSFSRQVRFPNTLNEVQMLSQLPECDFAQYLLGCFHYSKRNYSQAVALWQRCVERQPGFADAWRNLGIYSFNKLQQHDVALEYLQRAFRLQPDDARLLFELDQLNKHLRVAPEQRLALLEQHLAVVARRDDLTAELLSLYNQCGRLSEAQQTLQQRQFHPWEGGEGKVTGQYLINLQRLAFQALQQGDPQQAHELLQSALHYPHNLGEGRLAGQSDNDLYYWLGISAARQGDLDAATGYWQQACAGQGDLTQSRYYNDQPVDYLFYRGMALKQLGQSAQAEQQFMQMQQWVRQQSELAPGADFFAVSLPDLMALDNDLNQAHQQHCLLVTALALLGLGQLTAAQQTLGELLVVNPAHDKARLFSVLAEVLAN</sequence>
<keyword evidence="2" id="KW-0808">Transferase</keyword>